<comment type="caution">
    <text evidence="10">The sequence shown here is derived from an EMBL/GenBank/DDBJ whole genome shotgun (WGS) entry which is preliminary data.</text>
</comment>
<evidence type="ECO:0000256" key="2">
    <source>
        <dbReference type="ARBA" id="ARBA00022692"/>
    </source>
</evidence>
<feature type="domain" description="SSD" evidence="9">
    <location>
        <begin position="573"/>
        <end position="667"/>
    </location>
</feature>
<evidence type="ECO:0000256" key="5">
    <source>
        <dbReference type="ARBA" id="ARBA00023180"/>
    </source>
</evidence>
<feature type="transmembrane region" description="Helical" evidence="8">
    <location>
        <begin position="536"/>
        <end position="555"/>
    </location>
</feature>
<feature type="compositionally biased region" description="Polar residues" evidence="7">
    <location>
        <begin position="1"/>
        <end position="12"/>
    </location>
</feature>
<dbReference type="EMBL" id="SRMA01027109">
    <property type="protein sequence ID" value="TRY59664.1"/>
    <property type="molecule type" value="Genomic_DNA"/>
</dbReference>
<gene>
    <name evidence="10" type="ORF">DNTS_027405</name>
</gene>
<feature type="transmembrane region" description="Helical" evidence="8">
    <location>
        <begin position="1105"/>
        <end position="1127"/>
    </location>
</feature>
<dbReference type="PANTHER" id="PTHR45951:SF2">
    <property type="entry name" value="PROTEIN DISPATCHED HOMOLOG 2"/>
    <property type="match status" value="1"/>
</dbReference>
<dbReference type="GO" id="GO:0007224">
    <property type="term" value="P:smoothened signaling pathway"/>
    <property type="evidence" value="ECO:0007669"/>
    <property type="project" value="TreeGrafter"/>
</dbReference>
<dbReference type="FunFam" id="1.20.1640.10:FF:000011">
    <property type="entry name" value="Dispatched RND transporter family member 1"/>
    <property type="match status" value="1"/>
</dbReference>
<name>A0A553N2K0_9TELE</name>
<comment type="similarity">
    <text evidence="6">Belongs to the dispatched family.</text>
</comment>
<dbReference type="GO" id="GO:0022857">
    <property type="term" value="F:transmembrane transporter activity"/>
    <property type="evidence" value="ECO:0007669"/>
    <property type="project" value="TreeGrafter"/>
</dbReference>
<feature type="region of interest" description="Disordered" evidence="7">
    <location>
        <begin position="1"/>
        <end position="92"/>
    </location>
</feature>
<evidence type="ECO:0000256" key="7">
    <source>
        <dbReference type="SAM" id="MobiDB-lite"/>
    </source>
</evidence>
<reference evidence="10 11" key="1">
    <citation type="journal article" date="2019" name="Sci. Data">
        <title>Hybrid genome assembly and annotation of Danionella translucida.</title>
        <authorList>
            <person name="Kadobianskyi M."/>
            <person name="Schulze L."/>
            <person name="Schuelke M."/>
            <person name="Judkewitz B."/>
        </authorList>
    </citation>
    <scope>NUCLEOTIDE SEQUENCE [LARGE SCALE GENOMIC DNA]</scope>
    <source>
        <strain evidence="10 11">Bolton</strain>
    </source>
</reference>
<feature type="transmembrane region" description="Helical" evidence="8">
    <location>
        <begin position="609"/>
        <end position="629"/>
    </location>
</feature>
<dbReference type="Gene3D" id="1.20.1640.10">
    <property type="entry name" value="Multidrug efflux transporter AcrB transmembrane domain"/>
    <property type="match status" value="2"/>
</dbReference>
<keyword evidence="11" id="KW-1185">Reference proteome</keyword>
<feature type="transmembrane region" description="Helical" evidence="8">
    <location>
        <begin position="1032"/>
        <end position="1054"/>
    </location>
</feature>
<feature type="region of interest" description="Disordered" evidence="7">
    <location>
        <begin position="1451"/>
        <end position="1487"/>
    </location>
</feature>
<dbReference type="Proteomes" id="UP000316079">
    <property type="component" value="Unassembled WGS sequence"/>
</dbReference>
<organism evidence="10 11">
    <name type="scientific">Danionella cerebrum</name>
    <dbReference type="NCBI Taxonomy" id="2873325"/>
    <lineage>
        <taxon>Eukaryota</taxon>
        <taxon>Metazoa</taxon>
        <taxon>Chordata</taxon>
        <taxon>Craniata</taxon>
        <taxon>Vertebrata</taxon>
        <taxon>Euteleostomi</taxon>
        <taxon>Actinopterygii</taxon>
        <taxon>Neopterygii</taxon>
        <taxon>Teleostei</taxon>
        <taxon>Ostariophysi</taxon>
        <taxon>Cypriniformes</taxon>
        <taxon>Danionidae</taxon>
        <taxon>Danioninae</taxon>
        <taxon>Danionella</taxon>
    </lineage>
</organism>
<accession>A0A553N2K0</accession>
<keyword evidence="2 8" id="KW-0812">Transmembrane</keyword>
<dbReference type="PROSITE" id="PS50156">
    <property type="entry name" value="SSD"/>
    <property type="match status" value="1"/>
</dbReference>
<proteinExistence type="inferred from homology"/>
<feature type="compositionally biased region" description="Polar residues" evidence="7">
    <location>
        <begin position="25"/>
        <end position="35"/>
    </location>
</feature>
<evidence type="ECO:0000256" key="3">
    <source>
        <dbReference type="ARBA" id="ARBA00022989"/>
    </source>
</evidence>
<keyword evidence="3 8" id="KW-1133">Transmembrane helix</keyword>
<evidence type="ECO:0000256" key="6">
    <source>
        <dbReference type="ARBA" id="ARBA00038046"/>
    </source>
</evidence>
<keyword evidence="5" id="KW-0325">Glycoprotein</keyword>
<evidence type="ECO:0000259" key="9">
    <source>
        <dbReference type="PROSITE" id="PS50156"/>
    </source>
</evidence>
<dbReference type="SUPFAM" id="SSF82866">
    <property type="entry name" value="Multidrug efflux transporter AcrB transmembrane domain"/>
    <property type="match status" value="2"/>
</dbReference>
<evidence type="ECO:0000256" key="1">
    <source>
        <dbReference type="ARBA" id="ARBA00004141"/>
    </source>
</evidence>
<evidence type="ECO:0000256" key="8">
    <source>
        <dbReference type="SAM" id="Phobius"/>
    </source>
</evidence>
<feature type="transmembrane region" description="Helical" evidence="8">
    <location>
        <begin position="218"/>
        <end position="237"/>
    </location>
</feature>
<feature type="transmembrane region" description="Helical" evidence="8">
    <location>
        <begin position="1061"/>
        <end position="1085"/>
    </location>
</feature>
<dbReference type="OrthoDB" id="193905at2759"/>
<dbReference type="PANTHER" id="PTHR45951">
    <property type="entry name" value="PROTEIN DISPATCHED-RELATED"/>
    <property type="match status" value="1"/>
</dbReference>
<feature type="transmembrane region" description="Helical" evidence="8">
    <location>
        <begin position="641"/>
        <end position="661"/>
    </location>
</feature>
<feature type="transmembrane region" description="Helical" evidence="8">
    <location>
        <begin position="567"/>
        <end position="589"/>
    </location>
</feature>
<feature type="transmembrane region" description="Helical" evidence="8">
    <location>
        <begin position="1009"/>
        <end position="1026"/>
    </location>
</feature>
<dbReference type="GO" id="GO:0016020">
    <property type="term" value="C:membrane"/>
    <property type="evidence" value="ECO:0007669"/>
    <property type="project" value="UniProtKB-SubCell"/>
</dbReference>
<evidence type="ECO:0000256" key="4">
    <source>
        <dbReference type="ARBA" id="ARBA00023136"/>
    </source>
</evidence>
<dbReference type="InterPro" id="IPR000731">
    <property type="entry name" value="SSD"/>
</dbReference>
<keyword evidence="4 8" id="KW-0472">Membrane</keyword>
<protein>
    <recommendedName>
        <fullName evidence="9">SSD domain-containing protein</fullName>
    </recommendedName>
</protein>
<comment type="subcellular location">
    <subcellularLocation>
        <location evidence="1">Membrane</location>
        <topology evidence="1">Multi-pass membrane protein</topology>
    </subcellularLocation>
</comment>
<dbReference type="InterPro" id="IPR052081">
    <property type="entry name" value="Dispatched_Hh_regulator"/>
</dbReference>
<evidence type="ECO:0000313" key="11">
    <source>
        <dbReference type="Proteomes" id="UP000316079"/>
    </source>
</evidence>
<evidence type="ECO:0000313" key="10">
    <source>
        <dbReference type="EMBL" id="TRY59664.1"/>
    </source>
</evidence>
<sequence>RTARYRSTSSVGESERPPQPPIAPNTRQLTTSTFTHHSKRHVNMDRVSSSRQREDAEIPDTSSTEAPSEDAAQSAIPEVSLCPPDSDGTEPQIHPLKIEEAIPNTNPLKLHNRQESKASGYQQQPHKNCTCCGHPQSSQMCAAHQEDCSASPSKTLYSCSSSHLPSCHSKMQCHWHQESHVGRNYKPVQHQMVTIRNDSFHKIPRSYAQIIVEYPKTVLISSALLLFVCSLAGFLIGPLPDFSDPLLYPDSNLDEITAEHRAWKITVSSSMGTHRQNYTRLRGRLKRMLHRDYNEQNFFCNAPGESYARLVFRSGNSASLWSPKAIYSMCQMEQTQIRAGKQFSKLCQVRSEAYGSMVKNECCPSWSLGNYLAVLNNISSCFSLTAQHVSESLDLLRFCAPYYHKRSLVASCVERSEIGRCASVPLRCKQSTIFQILHYLVDKDFLGPQTVEYKVPSLKYSIVFLPVEKGDPLINFYLDNLEGNVVANSTTTITGMDLGIKQKLFKYYLARDSAYPVLAALALLFTMGLYLKSIFIPVMSLLAVMLSLSTSYFLYKVAFRLTFFPLLNLTSVLILLGTSLNQALTFVEFWKLQLNNNPPSVAEKRMKRVLQEIGYLILGSGLTSSITFYSGYISSISAVRCYAVFLGSASLINTLFALVWLPCSLVLQERFAVQSSNSVAKAPWKPCCSKKADFWETSSRKRCLFTMRQKLRILGRGLSDTSNLLFLKILPCGVVKFRYIWICWFGVLAAGGTYIACVDPGMKLPTSGSRTAQLFRSSHPFERYDAEYRHQFMFERMKEGEDDLMTLTIIWGIIPQEHDHFDTKSNQSLAFDPSFNMSSPQAQMWLRDLCANIQNQSFYSPISADQNKAEDSICLVERMIQWVSIRRCSESDNALRFCCNDIPFPYPPPVFELCLKMMVAEQHTEGHLSSAGGLKFDSEGQIAALVVIFKTVQMYTFNYSRMSKFYQEIFAWFNKEISSAPVGLKNGWFVSQLSLYDLQQCLSSETLKVAGFSVALSFALFLLTTWNIPLSLYVSIAVGGSVFATIGLLVLLEWQLNGVEALFISATAGLSVDFVANYCISYSLAPHSDRLGKVAHSIKRMGCPVAAGAGAYFCVGIVMLPATALLFRKLGIFLLLVKCVACGFATFFFQSLCCFFGPLGNCGRISLPCVSKQTIEKMHVSCSVMDSGITNPEANGTFECGTDSQAQKCFTKEREGFLCTNQHHKRQQPHAGREPEQYELQPLACQLSDSFENSTCTSKLSNRPSVLSDDIQFCGLGPRNDYDRISLEADTTETCNRHLRDGSSSPALHTSSPCKGTLMHPAVASSPDGFKEGVLCKNCQRRSVGGLQIWNASLSSSFSMEEIMITQTTDTVNVTSLSTDDSLQKQFVSCQSQSSMEGLEESIETSLSEVEPGSSASKAGITEEEFQPGHLNGKRDTLHLSLKETVYDLAPPGSGRARTAQSDIPVILPNSKPDMPDVWIKRDEGGS</sequence>
<feature type="non-terminal residue" evidence="10">
    <location>
        <position position="1"/>
    </location>
</feature>